<dbReference type="InterPro" id="IPR008979">
    <property type="entry name" value="Galactose-bd-like_sf"/>
</dbReference>
<evidence type="ECO:0000313" key="2">
    <source>
        <dbReference type="Proteomes" id="UP001470230"/>
    </source>
</evidence>
<dbReference type="Proteomes" id="UP001470230">
    <property type="component" value="Unassembled WGS sequence"/>
</dbReference>
<name>A0ABR2HCN1_9EUKA</name>
<comment type="caution">
    <text evidence="1">The sequence shown here is derived from an EMBL/GenBank/DDBJ whole genome shotgun (WGS) entry which is preliminary data.</text>
</comment>
<dbReference type="EMBL" id="JAPFFF010000034">
    <property type="protein sequence ID" value="KAK8843555.1"/>
    <property type="molecule type" value="Genomic_DNA"/>
</dbReference>
<organism evidence="1 2">
    <name type="scientific">Tritrichomonas musculus</name>
    <dbReference type="NCBI Taxonomy" id="1915356"/>
    <lineage>
        <taxon>Eukaryota</taxon>
        <taxon>Metamonada</taxon>
        <taxon>Parabasalia</taxon>
        <taxon>Tritrichomonadida</taxon>
        <taxon>Tritrichomonadidae</taxon>
        <taxon>Tritrichomonas</taxon>
    </lineage>
</organism>
<evidence type="ECO:0000313" key="1">
    <source>
        <dbReference type="EMBL" id="KAK8843555.1"/>
    </source>
</evidence>
<sequence>MIEYETSASSLKRLVEQDNSDRFRIIVNVVKRVFMLNNSLYAFEQNKKQELLQTTIQTTINKARVISRKINELYQIDPTINEYCISLPNKDEYCKAIKNNQVDEILKLIIKSTSEKISIPQDQQNIFSLIQYLLGESNQQADKDLKYQINSQEEAISFLCTEFHTESIEYLSGHFIELIESDQMKNISEEILYEIIDKYLENNNDKSKEEIEKIYDILENENESNFLIHLLISIDPSQINAAMIEYIYNNLNDDIVQKDLPRIIQFIKSHFTEYIQNSKKDVKKREEKAGKIHCDFNGDELNGIIQYLRTNFGDDLENRKILKLSGGGKKNPACPLTNLIKYDQNSIGSYYYNYCNLAPSENEGWIEFDFIDRKVRLSSYTIRTKSNYYPKSWRIVGSNDQKKWDVINIQSNNSALNGSQKQHRFDVKNDSNYYRYIRYIQEDNWHNYPQCKYYIYLTCIEFFGDISSPNESR</sequence>
<dbReference type="SUPFAM" id="SSF49785">
    <property type="entry name" value="Galactose-binding domain-like"/>
    <property type="match status" value="1"/>
</dbReference>
<evidence type="ECO:0008006" key="3">
    <source>
        <dbReference type="Google" id="ProtNLM"/>
    </source>
</evidence>
<proteinExistence type="predicted"/>
<accession>A0ABR2HCN1</accession>
<gene>
    <name evidence="1" type="ORF">M9Y10_024611</name>
</gene>
<protein>
    <recommendedName>
        <fullName evidence="3">F5/8 type C domain-containing protein</fullName>
    </recommendedName>
</protein>
<keyword evidence="2" id="KW-1185">Reference proteome</keyword>
<dbReference type="Gene3D" id="2.60.120.260">
    <property type="entry name" value="Galactose-binding domain-like"/>
    <property type="match status" value="1"/>
</dbReference>
<reference evidence="1 2" key="1">
    <citation type="submission" date="2024-04" db="EMBL/GenBank/DDBJ databases">
        <title>Tritrichomonas musculus Genome.</title>
        <authorList>
            <person name="Alves-Ferreira E."/>
            <person name="Grigg M."/>
            <person name="Lorenzi H."/>
            <person name="Galac M."/>
        </authorList>
    </citation>
    <scope>NUCLEOTIDE SEQUENCE [LARGE SCALE GENOMIC DNA]</scope>
    <source>
        <strain evidence="1 2">EAF2021</strain>
    </source>
</reference>